<evidence type="ECO:0000256" key="5">
    <source>
        <dbReference type="ARBA" id="ARBA00022794"/>
    </source>
</evidence>
<name>A0A7S3G7X6_9EUKA</name>
<keyword evidence="5" id="KW-0970">Cilium biogenesis/degradation</keyword>
<sequence length="475" mass="53290">MSELPEPIRRGPLQPVGRGGLAPLGGKKPKKLEPVGGEGEKRRRRKKKTGGEEEDGERSRKSDSRFAEEEDEGGSRFRSSGRERQNSRFSEAGSEEPPPEAAKPKGSRKRRGTLQDVLNSNTRGGLDGEDDDEEEGYERLRRQQRGEVASDDEEESVEEEAPASKTKSRKPPLSRRRGDDSDEDGGVEMATAKRGKGKRIQITEDVEEEEEEAQLPSQVDSARKGKEDEKRTTAYKFNSRTIPSSRHENAFIENPITGGFREVDKRGGGNGSKNKGAVVRMHGDRRGATEQFMDGLARFFSAFFLFSQGILAGFSLFLFILTYVRYGGDKAFLQVLSPIALDVERAYIVLSCISLIGACDKYMKDRMADWYNRGLVLRVIDIIAVLMYFLAFLLSLLAVPIEEQVYFSNVRIPGWYNAVGSNNLYTASFTQSLTTWHGLNISRTIFSLVGWLIITFETRSYDINASNWKLHMGRI</sequence>
<keyword evidence="7" id="KW-0969">Cilium</keyword>
<dbReference type="GO" id="GO:0060271">
    <property type="term" value="P:cilium assembly"/>
    <property type="evidence" value="ECO:0007669"/>
    <property type="project" value="TreeGrafter"/>
</dbReference>
<dbReference type="GO" id="GO:0016020">
    <property type="term" value="C:membrane"/>
    <property type="evidence" value="ECO:0007669"/>
    <property type="project" value="UniProtKB-SubCell"/>
</dbReference>
<evidence type="ECO:0000256" key="10">
    <source>
        <dbReference type="ARBA" id="ARBA00025631"/>
    </source>
</evidence>
<feature type="compositionally biased region" description="Basic residues" evidence="11">
    <location>
        <begin position="166"/>
        <end position="175"/>
    </location>
</feature>
<evidence type="ECO:0000256" key="4">
    <source>
        <dbReference type="ARBA" id="ARBA00022692"/>
    </source>
</evidence>
<dbReference type="EMBL" id="HBIB01018634">
    <property type="protein sequence ID" value="CAE0249899.1"/>
    <property type="molecule type" value="Transcribed_RNA"/>
</dbReference>
<dbReference type="PANTHER" id="PTHR28388:SF1">
    <property type="entry name" value="TRANSMEMBRANE PROTEIN 237"/>
    <property type="match status" value="1"/>
</dbReference>
<accession>A0A7S3G7X6</accession>
<dbReference type="Pfam" id="PF15383">
    <property type="entry name" value="TMEM237"/>
    <property type="match status" value="1"/>
</dbReference>
<keyword evidence="9" id="KW-0966">Cell projection</keyword>
<dbReference type="AlphaFoldDB" id="A0A7S3G7X6"/>
<gene>
    <name evidence="13" type="ORF">PBIL07802_LOCUS12099</name>
</gene>
<feature type="compositionally biased region" description="Acidic residues" evidence="11">
    <location>
        <begin position="204"/>
        <end position="213"/>
    </location>
</feature>
<feature type="compositionally biased region" description="Acidic residues" evidence="11">
    <location>
        <begin position="127"/>
        <end position="136"/>
    </location>
</feature>
<reference evidence="13" key="1">
    <citation type="submission" date="2021-01" db="EMBL/GenBank/DDBJ databases">
        <authorList>
            <person name="Corre E."/>
            <person name="Pelletier E."/>
            <person name="Niang G."/>
            <person name="Scheremetjew M."/>
            <person name="Finn R."/>
            <person name="Kale V."/>
            <person name="Holt S."/>
            <person name="Cochrane G."/>
            <person name="Meng A."/>
            <person name="Brown T."/>
            <person name="Cohen L."/>
        </authorList>
    </citation>
    <scope>NUCLEOTIDE SEQUENCE</scope>
    <source>
        <strain evidence="13">NIES-2562</strain>
    </source>
</reference>
<evidence type="ECO:0000256" key="7">
    <source>
        <dbReference type="ARBA" id="ARBA00023069"/>
    </source>
</evidence>
<evidence type="ECO:0000256" key="3">
    <source>
        <dbReference type="ARBA" id="ARBA00008783"/>
    </source>
</evidence>
<evidence type="ECO:0000256" key="8">
    <source>
        <dbReference type="ARBA" id="ARBA00023136"/>
    </source>
</evidence>
<organism evidence="13">
    <name type="scientific">Palpitomonas bilix</name>
    <dbReference type="NCBI Taxonomy" id="652834"/>
    <lineage>
        <taxon>Eukaryota</taxon>
        <taxon>Eukaryota incertae sedis</taxon>
    </lineage>
</organism>
<dbReference type="InterPro" id="IPR029409">
    <property type="entry name" value="TMEM237"/>
</dbReference>
<evidence type="ECO:0000256" key="9">
    <source>
        <dbReference type="ARBA" id="ARBA00023273"/>
    </source>
</evidence>
<evidence type="ECO:0000256" key="2">
    <source>
        <dbReference type="ARBA" id="ARBA00004141"/>
    </source>
</evidence>
<evidence type="ECO:0000256" key="1">
    <source>
        <dbReference type="ARBA" id="ARBA00004138"/>
    </source>
</evidence>
<feature type="transmembrane region" description="Helical" evidence="12">
    <location>
        <begin position="375"/>
        <end position="399"/>
    </location>
</feature>
<feature type="compositionally biased region" description="Basic and acidic residues" evidence="11">
    <location>
        <begin position="57"/>
        <end position="67"/>
    </location>
</feature>
<proteinExistence type="inferred from homology"/>
<comment type="subcellular location">
    <subcellularLocation>
        <location evidence="1">Cell projection</location>
        <location evidence="1">Cilium</location>
    </subcellularLocation>
    <subcellularLocation>
        <location evidence="2">Membrane</location>
        <topology evidence="2">Multi-pass membrane protein</topology>
    </subcellularLocation>
</comment>
<feature type="transmembrane region" description="Helical" evidence="12">
    <location>
        <begin position="302"/>
        <end position="326"/>
    </location>
</feature>
<comment type="similarity">
    <text evidence="3">Belongs to the TMEM237 family.</text>
</comment>
<evidence type="ECO:0000256" key="12">
    <source>
        <dbReference type="SAM" id="Phobius"/>
    </source>
</evidence>
<feature type="compositionally biased region" description="Basic and acidic residues" evidence="11">
    <location>
        <begin position="221"/>
        <end position="232"/>
    </location>
</feature>
<dbReference type="GO" id="GO:0035869">
    <property type="term" value="C:ciliary transition zone"/>
    <property type="evidence" value="ECO:0007669"/>
    <property type="project" value="TreeGrafter"/>
</dbReference>
<evidence type="ECO:0000313" key="13">
    <source>
        <dbReference type="EMBL" id="CAE0249899.1"/>
    </source>
</evidence>
<dbReference type="PANTHER" id="PTHR28388">
    <property type="entry name" value="TRANSMEMBRANE PROTEIN 237"/>
    <property type="match status" value="1"/>
</dbReference>
<evidence type="ECO:0000256" key="11">
    <source>
        <dbReference type="SAM" id="MobiDB-lite"/>
    </source>
</evidence>
<keyword evidence="8 12" id="KW-0472">Membrane</keyword>
<feature type="region of interest" description="Disordered" evidence="11">
    <location>
        <begin position="1"/>
        <end position="233"/>
    </location>
</feature>
<keyword evidence="4 12" id="KW-0812">Transmembrane</keyword>
<feature type="compositionally biased region" description="Acidic residues" evidence="11">
    <location>
        <begin position="149"/>
        <end position="161"/>
    </location>
</feature>
<comment type="function">
    <text evidence="10">Component of the transition zone in primary cilia. Required for ciliogenesis.</text>
</comment>
<protein>
    <submittedName>
        <fullName evidence="13">Uncharacterized protein</fullName>
    </submittedName>
</protein>
<evidence type="ECO:0000256" key="6">
    <source>
        <dbReference type="ARBA" id="ARBA00022989"/>
    </source>
</evidence>
<keyword evidence="6 12" id="KW-1133">Transmembrane helix</keyword>